<dbReference type="RefSeq" id="XP_012863783.1">
    <property type="nucleotide sequence ID" value="XM_013008329.1"/>
</dbReference>
<feature type="compositionally biased region" description="Basic and acidic residues" evidence="9">
    <location>
        <begin position="354"/>
        <end position="372"/>
    </location>
</feature>
<feature type="region of interest" description="Disordered" evidence="9">
    <location>
        <begin position="690"/>
        <end position="717"/>
    </location>
</feature>
<sequence>MESYLCVLRSITATLLNSSCLYWAAEIILAIGCGVWLSFLLFSDCPVIPPSGSTKKPRKIRTPQVDTWRNRKRNKHNPVQALGSGQNGQDEEGHHWVFRQTQLGESPDKGRFHLLKYSDPSDAEWERTPAEVRQQLGMAPGGETPSTVSAPLTRPPQHLAFTALHTPPEDLSHWKIDSSSSWKTTSEGSSSGSAYYLTPSVTIVTDSDGSSLSTETECYSLFNTGSPKFLDVDTREASSSSDASLHREFLVAKAGVSWSSSPLQPSSMPVNGSPNACSVQASSPLSKPQPSPPSEIPTQPSVAPTPPPQAPVFTEHHLQSSSGIPPPPSTARMEVYGTSCPKVPNETQSSVAQRSREEVSPQHPSLPRDKTASEPPKVDTNLPGDTVSKIEIRKHLEQLLQKRLIQNERGPPSRIQTSLKLAKPPEKLPGVSQTKAQPGPPRPVSTRQSSTGITKNLGKGWGCGPENVPKQTASQAPEKTVVRELRHRKELANALTAHLDRKLRNIVEGKIPICVRRSWLIANLTLPKSDHNKETGNLLSSEDQGPHVNTIQKFTFLDPGMRQTLEAHMIRFRVRQNWNLPGQGGEPTHFNSRETQSPPLSQHESWAGSEGEAAKLQEDCSKKVTSDTSIPIQKNPALGPLSSGEDVKASLSLTLLNNNSKLSEVPQGGQKGRQPFQPLPANILSRTSENRNAQGVNSDSLELTASPPMKWKGPRRGSVSCLDLRGLETPWKHPAPPRMHLQDLENTKLNPQMVGEKELKIEVGTAKSPQGYPSMLPQAGASGVLSFSDGLAFQASQSHPHCVSHEHMPVWELLSDMMGAGESHVRHQDLKGPILHAPCGNPVDVSAPPDRTHDYRRSPKPNESQEGLAGLESSPACGMRERAQEKGSVKAQGIKSPKHLPIVKACPPTEKGNALSEGPFRKKMRSFFQRICTNKKDKGQQGPLQRGKPASASAQSPGSVKYAESSEMKTIMLAIDRSLQELYAAKLNEEKNKGQRYQDPVGESSPKFKPPCSLEHRSERCYAFCCHHVTLENQCVNNEGRNPCTKGTYLSYFHYPEEFKLEA</sequence>
<feature type="region of interest" description="Disordered" evidence="9">
    <location>
        <begin position="403"/>
        <end position="478"/>
    </location>
</feature>
<protein>
    <submittedName>
        <fullName evidence="13">Spermatogenesis-associated protein 31C2</fullName>
    </submittedName>
</protein>
<feature type="domain" description="SPATA31" evidence="11">
    <location>
        <begin position="350"/>
        <end position="455"/>
    </location>
</feature>
<feature type="region of interest" description="Disordered" evidence="9">
    <location>
        <begin position="71"/>
        <end position="91"/>
    </location>
</feature>
<gene>
    <name evidence="13" type="primary">LOC101657281</name>
</gene>
<name>A0ABM0ZTR4_ECHTE</name>
<evidence type="ECO:0000256" key="10">
    <source>
        <dbReference type="SAM" id="Phobius"/>
    </source>
</evidence>
<keyword evidence="6 10" id="KW-0472">Membrane</keyword>
<evidence type="ECO:0000256" key="6">
    <source>
        <dbReference type="ARBA" id="ARBA00023136"/>
    </source>
</evidence>
<feature type="region of interest" description="Disordered" evidence="9">
    <location>
        <begin position="838"/>
        <end position="896"/>
    </location>
</feature>
<organism evidence="12 13">
    <name type="scientific">Echinops telfairi</name>
    <name type="common">Lesser hedgehog tenrec</name>
    <dbReference type="NCBI Taxonomy" id="9371"/>
    <lineage>
        <taxon>Eukaryota</taxon>
        <taxon>Metazoa</taxon>
        <taxon>Chordata</taxon>
        <taxon>Craniata</taxon>
        <taxon>Vertebrata</taxon>
        <taxon>Euteleostomi</taxon>
        <taxon>Mammalia</taxon>
        <taxon>Eutheria</taxon>
        <taxon>Afrotheria</taxon>
        <taxon>Tenrecidae</taxon>
        <taxon>Tenrecinae</taxon>
        <taxon>Echinops</taxon>
    </lineage>
</organism>
<feature type="region of interest" description="Disordered" evidence="9">
    <location>
        <begin position="260"/>
        <end position="386"/>
    </location>
</feature>
<feature type="domain" description="SPATA31" evidence="11">
    <location>
        <begin position="480"/>
        <end position="519"/>
    </location>
</feature>
<feature type="compositionally biased region" description="Basic and acidic residues" evidence="9">
    <location>
        <begin position="612"/>
        <end position="625"/>
    </location>
</feature>
<evidence type="ECO:0000256" key="7">
    <source>
        <dbReference type="ARBA" id="ARBA00035009"/>
    </source>
</evidence>
<evidence type="ECO:0000256" key="9">
    <source>
        <dbReference type="SAM" id="MobiDB-lite"/>
    </source>
</evidence>
<feature type="region of interest" description="Disordered" evidence="9">
    <location>
        <begin position="901"/>
        <end position="920"/>
    </location>
</feature>
<reference evidence="13" key="1">
    <citation type="submission" date="2025-08" db="UniProtKB">
        <authorList>
            <consortium name="RefSeq"/>
        </authorList>
    </citation>
    <scope>IDENTIFICATION</scope>
</reference>
<keyword evidence="4" id="KW-0744">Spermatogenesis</keyword>
<evidence type="ECO:0000259" key="11">
    <source>
        <dbReference type="Pfam" id="PF14650"/>
    </source>
</evidence>
<dbReference type="GeneID" id="101657281"/>
<feature type="region of interest" description="Disordered" evidence="9">
    <location>
        <begin position="578"/>
        <end position="628"/>
    </location>
</feature>
<comment type="subcellular location">
    <subcellularLocation>
        <location evidence="1">Membrane</location>
        <topology evidence="1">Single-pass membrane protein</topology>
    </subcellularLocation>
</comment>
<keyword evidence="3" id="KW-0221">Differentiation</keyword>
<dbReference type="PANTHER" id="PTHR21859:SF55">
    <property type="entry name" value="SPERMATOGENESIS-ASSOCIATED PROTEIN 31A1-RELATED"/>
    <property type="match status" value="1"/>
</dbReference>
<evidence type="ECO:0000256" key="2">
    <source>
        <dbReference type="ARBA" id="ARBA00022692"/>
    </source>
</evidence>
<evidence type="ECO:0000256" key="4">
    <source>
        <dbReference type="ARBA" id="ARBA00022871"/>
    </source>
</evidence>
<evidence type="ECO:0000313" key="13">
    <source>
        <dbReference type="RefSeq" id="XP_012863783.1"/>
    </source>
</evidence>
<comment type="function">
    <text evidence="8">May play a role in spermatogenesis.</text>
</comment>
<evidence type="ECO:0000256" key="1">
    <source>
        <dbReference type="ARBA" id="ARBA00004167"/>
    </source>
</evidence>
<dbReference type="PANTHER" id="PTHR21859">
    <property type="entry name" value="ACROSOME-SPECIFIC PROTEIN"/>
    <property type="match status" value="1"/>
</dbReference>
<evidence type="ECO:0000256" key="5">
    <source>
        <dbReference type="ARBA" id="ARBA00022989"/>
    </source>
</evidence>
<feature type="compositionally biased region" description="Basic and acidic residues" evidence="9">
    <location>
        <begin position="879"/>
        <end position="888"/>
    </location>
</feature>
<feature type="compositionally biased region" description="Polar residues" evidence="9">
    <location>
        <begin position="690"/>
        <end position="703"/>
    </location>
</feature>
<proteinExistence type="inferred from homology"/>
<feature type="transmembrane region" description="Helical" evidence="10">
    <location>
        <begin position="21"/>
        <end position="42"/>
    </location>
</feature>
<keyword evidence="2 10" id="KW-0812">Transmembrane</keyword>
<accession>A0ABM0ZTR4</accession>
<keyword evidence="12" id="KW-1185">Reference proteome</keyword>
<keyword evidence="5 10" id="KW-1133">Transmembrane helix</keyword>
<dbReference type="Pfam" id="PF14650">
    <property type="entry name" value="FAM75"/>
    <property type="match status" value="2"/>
</dbReference>
<feature type="compositionally biased region" description="Polar residues" evidence="9">
    <location>
        <begin position="270"/>
        <end position="281"/>
    </location>
</feature>
<dbReference type="Proteomes" id="UP000694863">
    <property type="component" value="Unplaced"/>
</dbReference>
<feature type="region of interest" description="Disordered" evidence="9">
    <location>
        <begin position="172"/>
        <end position="192"/>
    </location>
</feature>
<feature type="compositionally biased region" description="Low complexity" evidence="9">
    <location>
        <begin position="260"/>
        <end position="269"/>
    </location>
</feature>
<dbReference type="InterPro" id="IPR039509">
    <property type="entry name" value="SPATA31"/>
</dbReference>
<comment type="similarity">
    <text evidence="7">Belongs to the SPATA31 family.</text>
</comment>
<feature type="compositionally biased region" description="Polar residues" evidence="9">
    <location>
        <begin position="589"/>
        <end position="604"/>
    </location>
</feature>
<feature type="compositionally biased region" description="Polar residues" evidence="9">
    <location>
        <begin position="445"/>
        <end position="454"/>
    </location>
</feature>
<feature type="region of interest" description="Disordered" evidence="9">
    <location>
        <begin position="934"/>
        <end position="962"/>
    </location>
</feature>
<feature type="compositionally biased region" description="Low complexity" evidence="9">
    <location>
        <begin position="178"/>
        <end position="192"/>
    </location>
</feature>
<evidence type="ECO:0000313" key="12">
    <source>
        <dbReference type="Proteomes" id="UP000694863"/>
    </source>
</evidence>
<evidence type="ECO:0000256" key="8">
    <source>
        <dbReference type="ARBA" id="ARBA00037695"/>
    </source>
</evidence>
<evidence type="ECO:0000256" key="3">
    <source>
        <dbReference type="ARBA" id="ARBA00022782"/>
    </source>
</evidence>